<dbReference type="Proteomes" id="UP000000366">
    <property type="component" value="Chromosome"/>
</dbReference>
<evidence type="ECO:0000256" key="3">
    <source>
        <dbReference type="ARBA" id="ARBA00023015"/>
    </source>
</evidence>
<dbReference type="RefSeq" id="WP_011828515.1">
    <property type="nucleotide sequence ID" value="NC_008825.1"/>
</dbReference>
<name>A2SE88_METPP</name>
<evidence type="ECO:0000259" key="7">
    <source>
        <dbReference type="PROSITE" id="PS50045"/>
    </source>
</evidence>
<dbReference type="InterPro" id="IPR027417">
    <property type="entry name" value="P-loop_NTPase"/>
</dbReference>
<dbReference type="STRING" id="420662.Mpe_A0915"/>
<dbReference type="Gene3D" id="3.40.50.2300">
    <property type="match status" value="1"/>
</dbReference>
<dbReference type="PROSITE" id="PS00676">
    <property type="entry name" value="SIGMA54_INTERACT_2"/>
    <property type="match status" value="1"/>
</dbReference>
<dbReference type="InterPro" id="IPR025662">
    <property type="entry name" value="Sigma_54_int_dom_ATP-bd_1"/>
</dbReference>
<dbReference type="GO" id="GO:0000160">
    <property type="term" value="P:phosphorelay signal transduction system"/>
    <property type="evidence" value="ECO:0007669"/>
    <property type="project" value="InterPro"/>
</dbReference>
<evidence type="ECO:0000313" key="10">
    <source>
        <dbReference type="Proteomes" id="UP000000366"/>
    </source>
</evidence>
<dbReference type="InterPro" id="IPR025943">
    <property type="entry name" value="Sigma_54_int_dom_ATP-bd_2"/>
</dbReference>
<dbReference type="HOGENOM" id="CLU_000445_0_6_4"/>
<dbReference type="Pfam" id="PF00158">
    <property type="entry name" value="Sigma54_activat"/>
    <property type="match status" value="1"/>
</dbReference>
<keyword evidence="1" id="KW-0547">Nucleotide-binding</keyword>
<dbReference type="Gene3D" id="3.40.50.300">
    <property type="entry name" value="P-loop containing nucleotide triphosphate hydrolases"/>
    <property type="match status" value="1"/>
</dbReference>
<evidence type="ECO:0000256" key="2">
    <source>
        <dbReference type="ARBA" id="ARBA00022840"/>
    </source>
</evidence>
<dbReference type="KEGG" id="mpt:Mpe_A0915"/>
<feature type="modified residue" description="4-aspartylphosphate" evidence="6">
    <location>
        <position position="68"/>
    </location>
</feature>
<dbReference type="InterPro" id="IPR025944">
    <property type="entry name" value="Sigma_54_int_dom_CS"/>
</dbReference>
<keyword evidence="4" id="KW-0238">DNA-binding</keyword>
<dbReference type="SUPFAM" id="SSF52540">
    <property type="entry name" value="P-loop containing nucleoside triphosphate hydrolases"/>
    <property type="match status" value="1"/>
</dbReference>
<dbReference type="eggNOG" id="COG2204">
    <property type="taxonomic scope" value="Bacteria"/>
</dbReference>
<evidence type="ECO:0000256" key="1">
    <source>
        <dbReference type="ARBA" id="ARBA00022741"/>
    </source>
</evidence>
<dbReference type="PROSITE" id="PS00688">
    <property type="entry name" value="SIGMA54_INTERACT_3"/>
    <property type="match status" value="1"/>
</dbReference>
<dbReference type="EMBL" id="CP000555">
    <property type="protein sequence ID" value="ABM93877.1"/>
    <property type="molecule type" value="Genomic_DNA"/>
</dbReference>
<dbReference type="InterPro" id="IPR011006">
    <property type="entry name" value="CheY-like_superfamily"/>
</dbReference>
<dbReference type="AlphaFoldDB" id="A2SE88"/>
<evidence type="ECO:0000256" key="6">
    <source>
        <dbReference type="PROSITE-ProRule" id="PRU00169"/>
    </source>
</evidence>
<dbReference type="PROSITE" id="PS50045">
    <property type="entry name" value="SIGMA54_INTERACT_4"/>
    <property type="match status" value="1"/>
</dbReference>
<dbReference type="Pfam" id="PF25601">
    <property type="entry name" value="AAA_lid_14"/>
    <property type="match status" value="1"/>
</dbReference>
<dbReference type="CDD" id="cd00009">
    <property type="entry name" value="AAA"/>
    <property type="match status" value="1"/>
</dbReference>
<proteinExistence type="predicted"/>
<reference evidence="9 10" key="1">
    <citation type="journal article" date="2007" name="J. Bacteriol.">
        <title>Whole-genome analysis of the methyl tert-butyl ether-degrading beta-proteobacterium Methylibium petroleiphilum PM1.</title>
        <authorList>
            <person name="Kane S.R."/>
            <person name="Chakicherla A.Y."/>
            <person name="Chain P.S.G."/>
            <person name="Schmidt R."/>
            <person name="Shin M.W."/>
            <person name="Legler T.C."/>
            <person name="Scow K.M."/>
            <person name="Larimer F.W."/>
            <person name="Lucas S.M."/>
            <person name="Richardson P.M."/>
            <person name="Hristova K.R."/>
        </authorList>
    </citation>
    <scope>NUCLEOTIDE SEQUENCE [LARGE SCALE GENOMIC DNA]</scope>
    <source>
        <strain evidence="10">ATCC BAA-1232 / LMG 22953 / PM1</strain>
    </source>
</reference>
<dbReference type="InterPro" id="IPR002078">
    <property type="entry name" value="Sigma_54_int"/>
</dbReference>
<dbReference type="GO" id="GO:0006355">
    <property type="term" value="P:regulation of DNA-templated transcription"/>
    <property type="evidence" value="ECO:0007669"/>
    <property type="project" value="InterPro"/>
</dbReference>
<dbReference type="FunFam" id="3.40.50.300:FF:000006">
    <property type="entry name" value="DNA-binding transcriptional regulator NtrC"/>
    <property type="match status" value="1"/>
</dbReference>
<organism evidence="9 10">
    <name type="scientific">Methylibium petroleiphilum (strain ATCC BAA-1232 / LMG 22953 / PM1)</name>
    <dbReference type="NCBI Taxonomy" id="420662"/>
    <lineage>
        <taxon>Bacteria</taxon>
        <taxon>Pseudomonadati</taxon>
        <taxon>Pseudomonadota</taxon>
        <taxon>Betaproteobacteria</taxon>
        <taxon>Burkholderiales</taxon>
        <taxon>Sphaerotilaceae</taxon>
        <taxon>Methylibium</taxon>
    </lineage>
</organism>
<dbReference type="InterPro" id="IPR058031">
    <property type="entry name" value="AAA_lid_NorR"/>
</dbReference>
<dbReference type="Gene3D" id="1.10.8.60">
    <property type="match status" value="1"/>
</dbReference>
<dbReference type="PANTHER" id="PTHR32071">
    <property type="entry name" value="TRANSCRIPTIONAL REGULATORY PROTEIN"/>
    <property type="match status" value="1"/>
</dbReference>
<evidence type="ECO:0000256" key="5">
    <source>
        <dbReference type="ARBA" id="ARBA00023163"/>
    </source>
</evidence>
<accession>A2SE88</accession>
<dbReference type="GO" id="GO:0005524">
    <property type="term" value="F:ATP binding"/>
    <property type="evidence" value="ECO:0007669"/>
    <property type="project" value="UniProtKB-KW"/>
</dbReference>
<dbReference type="PROSITE" id="PS50110">
    <property type="entry name" value="RESPONSE_REGULATORY"/>
    <property type="match status" value="1"/>
</dbReference>
<sequence>MSSQPRREAPAEARRPSEQVLVIDDDHGIGDCVEMLLQRAGYTCVITRTGGEGLAQLRSREFDMVITDLRLPDASGLDIVAASKAANPETQVILMTSFSSVESAIEALRLGANDYVIKPFDNDDFLFSVERALGERRTRMENVALKRSLRKAYSQNAIIGESDGVKRLLGMIQRVAATEANVLIQGESGTGKELVAQAIHFGGNRAHRPFVAVNCGAIPAELIESELFGHVKGAYTGAASASEGLIREASGGTLFLDEISEMPLNVQVKLLRVLQERQVRPLGSGQSYITDTRFLAASNRNLKESAESGSFRADLYYRLNVITIHVPPLRERGADIELLARHFMQLFSRKFGSRVSGMDRDFIDFLHRHSWPGNVRELQNVIERAVILADADILSAADLEETLALPAKETHLPLGSGLPLSVEEYIKEVVLLYQDRHGEAELAAMLGIGRKALWMRRRNWGLHRQRERAPAGDELDHLHRVQ</sequence>
<evidence type="ECO:0000313" key="9">
    <source>
        <dbReference type="EMBL" id="ABM93877.1"/>
    </source>
</evidence>
<feature type="domain" description="Response regulatory" evidence="8">
    <location>
        <begin position="19"/>
        <end position="133"/>
    </location>
</feature>
<feature type="domain" description="Sigma-54 factor interaction" evidence="7">
    <location>
        <begin position="158"/>
        <end position="387"/>
    </location>
</feature>
<dbReference type="InterPro" id="IPR003593">
    <property type="entry name" value="AAA+_ATPase"/>
</dbReference>
<dbReference type="PROSITE" id="PS00675">
    <property type="entry name" value="SIGMA54_INTERACT_1"/>
    <property type="match status" value="1"/>
</dbReference>
<dbReference type="InterPro" id="IPR001789">
    <property type="entry name" value="Sig_transdc_resp-reg_receiver"/>
</dbReference>
<dbReference type="SMART" id="SM00382">
    <property type="entry name" value="AAA"/>
    <property type="match status" value="1"/>
</dbReference>
<gene>
    <name evidence="9" type="ordered locus">Mpe_A0915</name>
</gene>
<dbReference type="GO" id="GO:0003677">
    <property type="term" value="F:DNA binding"/>
    <property type="evidence" value="ECO:0007669"/>
    <property type="project" value="UniProtKB-KW"/>
</dbReference>
<dbReference type="SUPFAM" id="SSF52172">
    <property type="entry name" value="CheY-like"/>
    <property type="match status" value="1"/>
</dbReference>
<evidence type="ECO:0000259" key="8">
    <source>
        <dbReference type="PROSITE" id="PS50110"/>
    </source>
</evidence>
<keyword evidence="10" id="KW-1185">Reference proteome</keyword>
<evidence type="ECO:0000256" key="4">
    <source>
        <dbReference type="ARBA" id="ARBA00023125"/>
    </source>
</evidence>
<keyword evidence="3" id="KW-0805">Transcription regulation</keyword>
<keyword evidence="5" id="KW-0804">Transcription</keyword>
<keyword evidence="2" id="KW-0067">ATP-binding</keyword>
<protein>
    <submittedName>
        <fullName evidence="9">Two-component response regulator CbrB</fullName>
    </submittedName>
</protein>
<keyword evidence="6" id="KW-0597">Phosphoprotein</keyword>
<dbReference type="Pfam" id="PF00072">
    <property type="entry name" value="Response_reg"/>
    <property type="match status" value="1"/>
</dbReference>
<dbReference type="SMART" id="SM00448">
    <property type="entry name" value="REC"/>
    <property type="match status" value="1"/>
</dbReference>